<feature type="domain" description="ABC transmembrane type-1" evidence="9">
    <location>
        <begin position="87"/>
        <end position="303"/>
    </location>
</feature>
<dbReference type="GO" id="GO:0055085">
    <property type="term" value="P:transmembrane transport"/>
    <property type="evidence" value="ECO:0007669"/>
    <property type="project" value="InterPro"/>
</dbReference>
<protein>
    <submittedName>
        <fullName evidence="10">Putative sugar uptake ABC transporter permease protein</fullName>
    </submittedName>
</protein>
<keyword evidence="3" id="KW-1003">Cell membrane</keyword>
<accession>A0A212L2G8</accession>
<comment type="similarity">
    <text evidence="7">Belongs to the binding-protein-dependent transport system permease family.</text>
</comment>
<proteinExistence type="inferred from homology"/>
<dbReference type="Gene3D" id="1.10.3720.10">
    <property type="entry name" value="MetI-like"/>
    <property type="match status" value="1"/>
</dbReference>
<evidence type="ECO:0000256" key="1">
    <source>
        <dbReference type="ARBA" id="ARBA00004651"/>
    </source>
</evidence>
<keyword evidence="6 7" id="KW-0472">Membrane</keyword>
<evidence type="ECO:0000256" key="3">
    <source>
        <dbReference type="ARBA" id="ARBA00022475"/>
    </source>
</evidence>
<keyword evidence="4 7" id="KW-0812">Transmembrane</keyword>
<feature type="region of interest" description="Disordered" evidence="8">
    <location>
        <begin position="1"/>
        <end position="21"/>
    </location>
</feature>
<evidence type="ECO:0000256" key="7">
    <source>
        <dbReference type="RuleBase" id="RU363032"/>
    </source>
</evidence>
<dbReference type="PROSITE" id="PS50928">
    <property type="entry name" value="ABC_TM1"/>
    <property type="match status" value="1"/>
</dbReference>
<sequence length="311" mass="33438">MNARAVPAGFSSPPPPERPRRTHRPDWLVAYMFMAPAAAIFAALITYPLIDGIATAFTDRAIAQPGKAVGFANFAGLFADPVFLHSAWNSLLLTAGTVALKLVLGLASALVLSQAIPMRGLVRALAFLPWAVPGMIASLAWKWIFDEQSGVLQYLVLSLGLVDRPVYFLSDPAIALFSVAAAMVWQGLPFFTMMFLAALASIPADLHEAAAIDGAGGIRRFLSVTLPQMRGVIAVTVMLSTIWTFNSFEMVFVLTGGGPANRTHILPTLAYQYAIGESHLGLGSAVIVSVIPVFVVLIFLLTRRMLRQDLD</sequence>
<organism evidence="10">
    <name type="scientific">uncultured Pleomorphomonas sp</name>
    <dbReference type="NCBI Taxonomy" id="442121"/>
    <lineage>
        <taxon>Bacteria</taxon>
        <taxon>Pseudomonadati</taxon>
        <taxon>Pseudomonadota</taxon>
        <taxon>Alphaproteobacteria</taxon>
        <taxon>Hyphomicrobiales</taxon>
        <taxon>Pleomorphomonadaceae</taxon>
        <taxon>Pleomorphomonas</taxon>
        <taxon>environmental samples</taxon>
    </lineage>
</organism>
<dbReference type="Pfam" id="PF00528">
    <property type="entry name" value="BPD_transp_1"/>
    <property type="match status" value="1"/>
</dbReference>
<feature type="transmembrane region" description="Helical" evidence="7">
    <location>
        <begin position="165"/>
        <end position="185"/>
    </location>
</feature>
<feature type="transmembrane region" description="Helical" evidence="7">
    <location>
        <begin position="229"/>
        <end position="248"/>
    </location>
</feature>
<comment type="subcellular location">
    <subcellularLocation>
        <location evidence="1 7">Cell membrane</location>
        <topology evidence="1 7">Multi-pass membrane protein</topology>
    </subcellularLocation>
</comment>
<evidence type="ECO:0000259" key="9">
    <source>
        <dbReference type="PROSITE" id="PS50928"/>
    </source>
</evidence>
<evidence type="ECO:0000256" key="4">
    <source>
        <dbReference type="ARBA" id="ARBA00022692"/>
    </source>
</evidence>
<feature type="transmembrane region" description="Helical" evidence="7">
    <location>
        <begin position="124"/>
        <end position="145"/>
    </location>
</feature>
<name>A0A212L2G8_9HYPH</name>
<feature type="transmembrane region" description="Helical" evidence="7">
    <location>
        <begin position="28"/>
        <end position="50"/>
    </location>
</feature>
<evidence type="ECO:0000256" key="6">
    <source>
        <dbReference type="ARBA" id="ARBA00023136"/>
    </source>
</evidence>
<dbReference type="CDD" id="cd06261">
    <property type="entry name" value="TM_PBP2"/>
    <property type="match status" value="1"/>
</dbReference>
<keyword evidence="5 7" id="KW-1133">Transmembrane helix</keyword>
<dbReference type="AlphaFoldDB" id="A0A212L2G8"/>
<dbReference type="SUPFAM" id="SSF161098">
    <property type="entry name" value="MetI-like"/>
    <property type="match status" value="1"/>
</dbReference>
<dbReference type="EMBL" id="FMJD01000002">
    <property type="protein sequence ID" value="SCM71735.1"/>
    <property type="molecule type" value="Genomic_DNA"/>
</dbReference>
<feature type="transmembrane region" description="Helical" evidence="7">
    <location>
        <begin position="280"/>
        <end position="301"/>
    </location>
</feature>
<gene>
    <name evidence="10" type="ORF">KL86PLE_100322</name>
</gene>
<evidence type="ECO:0000256" key="2">
    <source>
        <dbReference type="ARBA" id="ARBA00022448"/>
    </source>
</evidence>
<dbReference type="InterPro" id="IPR000515">
    <property type="entry name" value="MetI-like"/>
</dbReference>
<keyword evidence="2 7" id="KW-0813">Transport</keyword>
<dbReference type="PANTHER" id="PTHR43005">
    <property type="entry name" value="BLR7065 PROTEIN"/>
    <property type="match status" value="1"/>
</dbReference>
<feature type="transmembrane region" description="Helical" evidence="7">
    <location>
        <begin position="91"/>
        <end position="112"/>
    </location>
</feature>
<dbReference type="InterPro" id="IPR035906">
    <property type="entry name" value="MetI-like_sf"/>
</dbReference>
<dbReference type="RefSeq" id="WP_100081685.1">
    <property type="nucleotide sequence ID" value="NZ_LT608334.1"/>
</dbReference>
<evidence type="ECO:0000256" key="8">
    <source>
        <dbReference type="SAM" id="MobiDB-lite"/>
    </source>
</evidence>
<dbReference type="PANTHER" id="PTHR43005:SF1">
    <property type="entry name" value="SPERMIDINE_PUTRESCINE TRANSPORT SYSTEM PERMEASE PROTEIN"/>
    <property type="match status" value="1"/>
</dbReference>
<dbReference type="GO" id="GO:0005886">
    <property type="term" value="C:plasma membrane"/>
    <property type="evidence" value="ECO:0007669"/>
    <property type="project" value="UniProtKB-SubCell"/>
</dbReference>
<reference evidence="10" key="1">
    <citation type="submission" date="2016-08" db="EMBL/GenBank/DDBJ databases">
        <authorList>
            <person name="Seilhamer J.J."/>
        </authorList>
    </citation>
    <scope>NUCLEOTIDE SEQUENCE</scope>
    <source>
        <strain evidence="10">86</strain>
    </source>
</reference>
<evidence type="ECO:0000313" key="10">
    <source>
        <dbReference type="EMBL" id="SCM71735.1"/>
    </source>
</evidence>
<evidence type="ECO:0000256" key="5">
    <source>
        <dbReference type="ARBA" id="ARBA00022989"/>
    </source>
</evidence>